<feature type="chain" id="PRO_5034546480" evidence="2">
    <location>
        <begin position="20"/>
        <end position="253"/>
    </location>
</feature>
<dbReference type="GeneID" id="108920324"/>
<dbReference type="AlphaFoldDB" id="A0A8C9S2I5"/>
<gene>
    <name evidence="3" type="primary">TMEM223</name>
    <name evidence="3" type="synonym">tmem223</name>
</gene>
<sequence length="253" mass="27703">MGGLYVFFTVSACRPLALALATTRSFVRLAPAAAGLSNWAPLRTAGIHSWRQCNASSRGGHVLRSGAACRRRVHSAVSRDVVLFEHDRTAFFRLLSGFCGGQLLFWTYLAHFAYTELRDRRRGASAGERGVSVFGVSLGSSAWRYGFTVGCLAVGAAIVGFGVLFCRRSVSRVILHQGGTTVTLTMQSPLGTDKARRIKLPLTHVACHAHRLESPSFIPLRVKGHRLYFLLDKEGKLNNPKLFDITVGAYRPL</sequence>
<evidence type="ECO:0000256" key="1">
    <source>
        <dbReference type="SAM" id="Phobius"/>
    </source>
</evidence>
<evidence type="ECO:0000313" key="4">
    <source>
        <dbReference type="Proteomes" id="UP000694397"/>
    </source>
</evidence>
<dbReference type="Ensembl" id="ENSSFOT00015028838.2">
    <property type="protein sequence ID" value="ENSSFOP00015028516.1"/>
    <property type="gene ID" value="ENSSFOG00015018309.2"/>
</dbReference>
<keyword evidence="1" id="KW-1133">Transmembrane helix</keyword>
<dbReference type="KEGG" id="sfm:108920324"/>
<dbReference type="OrthoDB" id="5950063at2759"/>
<dbReference type="CTD" id="79064"/>
<dbReference type="Pfam" id="PF06979">
    <property type="entry name" value="TMEM70"/>
    <property type="match status" value="1"/>
</dbReference>
<organism evidence="3 4">
    <name type="scientific">Scleropages formosus</name>
    <name type="common">Asian bonytongue</name>
    <name type="synonym">Osteoglossum formosum</name>
    <dbReference type="NCBI Taxonomy" id="113540"/>
    <lineage>
        <taxon>Eukaryota</taxon>
        <taxon>Metazoa</taxon>
        <taxon>Chordata</taxon>
        <taxon>Craniata</taxon>
        <taxon>Vertebrata</taxon>
        <taxon>Euteleostomi</taxon>
        <taxon>Actinopterygii</taxon>
        <taxon>Neopterygii</taxon>
        <taxon>Teleostei</taxon>
        <taxon>Osteoglossocephala</taxon>
        <taxon>Osteoglossomorpha</taxon>
        <taxon>Osteoglossiformes</taxon>
        <taxon>Osteoglossidae</taxon>
        <taxon>Scleropages</taxon>
    </lineage>
</organism>
<reference evidence="3" key="2">
    <citation type="submission" date="2025-08" db="UniProtKB">
        <authorList>
            <consortium name="Ensembl"/>
        </authorList>
    </citation>
    <scope>IDENTIFICATION</scope>
</reference>
<evidence type="ECO:0000256" key="2">
    <source>
        <dbReference type="SAM" id="SignalP"/>
    </source>
</evidence>
<evidence type="ECO:0000313" key="3">
    <source>
        <dbReference type="Ensembl" id="ENSSFOP00015028516.1"/>
    </source>
</evidence>
<reference evidence="3" key="3">
    <citation type="submission" date="2025-09" db="UniProtKB">
        <authorList>
            <consortium name="Ensembl"/>
        </authorList>
    </citation>
    <scope>IDENTIFICATION</scope>
</reference>
<accession>A0A8C9S2I5</accession>
<dbReference type="PANTHER" id="PTHR14549">
    <property type="entry name" value="TRANSMEMBRANE PROTEIN 223"/>
    <property type="match status" value="1"/>
</dbReference>
<dbReference type="GO" id="GO:0007399">
    <property type="term" value="P:nervous system development"/>
    <property type="evidence" value="ECO:0007669"/>
    <property type="project" value="TreeGrafter"/>
</dbReference>
<feature type="transmembrane region" description="Helical" evidence="1">
    <location>
        <begin position="94"/>
        <end position="114"/>
    </location>
</feature>
<dbReference type="GeneTree" id="ENSGT00390000012589"/>
<keyword evidence="4" id="KW-1185">Reference proteome</keyword>
<dbReference type="GO" id="GO:0005739">
    <property type="term" value="C:mitochondrion"/>
    <property type="evidence" value="ECO:0007669"/>
    <property type="project" value="TreeGrafter"/>
</dbReference>
<dbReference type="InterPro" id="IPR045325">
    <property type="entry name" value="TMEM70/TMEM186/TMEM223"/>
</dbReference>
<keyword evidence="1" id="KW-0812">Transmembrane</keyword>
<dbReference type="RefSeq" id="XP_018584498.1">
    <property type="nucleotide sequence ID" value="XM_018728982.2"/>
</dbReference>
<feature type="signal peptide" evidence="2">
    <location>
        <begin position="1"/>
        <end position="19"/>
    </location>
</feature>
<feature type="transmembrane region" description="Helical" evidence="1">
    <location>
        <begin position="142"/>
        <end position="166"/>
    </location>
</feature>
<dbReference type="InterPro" id="IPR026100">
    <property type="entry name" value="Tmem223"/>
</dbReference>
<dbReference type="PANTHER" id="PTHR14549:SF2">
    <property type="entry name" value="TRANSMEMBRANE PROTEIN 223"/>
    <property type="match status" value="1"/>
</dbReference>
<reference evidence="3 4" key="1">
    <citation type="submission" date="2019-04" db="EMBL/GenBank/DDBJ databases">
        <authorList>
            <consortium name="Wellcome Sanger Institute Data Sharing"/>
        </authorList>
    </citation>
    <scope>NUCLEOTIDE SEQUENCE [LARGE SCALE GENOMIC DNA]</scope>
</reference>
<dbReference type="Proteomes" id="UP000694397">
    <property type="component" value="Chromosome 21"/>
</dbReference>
<keyword evidence="1" id="KW-0472">Membrane</keyword>
<keyword evidence="2" id="KW-0732">Signal</keyword>
<proteinExistence type="predicted"/>
<name>A0A8C9S2I5_SCLFO</name>
<protein>
    <submittedName>
        <fullName evidence="3">Transmembrane protein 223</fullName>
    </submittedName>
</protein>